<gene>
    <name evidence="1" type="ORF">BIFANG_02111</name>
</gene>
<organism evidence="1 2">
    <name type="scientific">Bifidobacterium angulatum DSM 20098 = JCM 7096</name>
    <dbReference type="NCBI Taxonomy" id="518635"/>
    <lineage>
        <taxon>Bacteria</taxon>
        <taxon>Bacillati</taxon>
        <taxon>Actinomycetota</taxon>
        <taxon>Actinomycetes</taxon>
        <taxon>Bifidobacteriales</taxon>
        <taxon>Bifidobacteriaceae</taxon>
        <taxon>Bifidobacterium</taxon>
    </lineage>
</organism>
<dbReference type="AlphaFoldDB" id="C4FCT4"/>
<reference evidence="1" key="1">
    <citation type="submission" date="2009-04" db="EMBL/GenBank/DDBJ databases">
        <authorList>
            <person name="Weinstock G."/>
            <person name="Sodergren E."/>
            <person name="Clifton S."/>
            <person name="Fulton L."/>
            <person name="Fulton B."/>
            <person name="Courtney L."/>
            <person name="Fronick C."/>
            <person name="Harrison M."/>
            <person name="Strong C."/>
            <person name="Farmer C."/>
            <person name="Delahaunty K."/>
            <person name="Markovic C."/>
            <person name="Hall O."/>
            <person name="Minx P."/>
            <person name="Tomlinson C."/>
            <person name="Mitreva M."/>
            <person name="Nelson J."/>
            <person name="Hou S."/>
            <person name="Wollam A."/>
            <person name="Pepin K.H."/>
            <person name="Johnson M."/>
            <person name="Bhonagiri V."/>
            <person name="Nash W.E."/>
            <person name="Warren W."/>
            <person name="Chinwalla A."/>
            <person name="Mardis E.R."/>
            <person name="Wilson R.K."/>
        </authorList>
    </citation>
    <scope>NUCLEOTIDE SEQUENCE [LARGE SCALE GENOMIC DNA]</scope>
    <source>
        <strain evidence="1">DSM 20098</strain>
    </source>
</reference>
<dbReference type="HOGENOM" id="CLU_2551489_0_0_11"/>
<sequence>MLLAPASAIVEVGEAGVEEAAMQLVMVFDNGVAMGTVMLPDNTGQSGTLVRSRARSIAACRQAMPCAMSLPPASSSAVATRR</sequence>
<dbReference type="EMBL" id="ABYS02000001">
    <property type="protein sequence ID" value="EEP21993.1"/>
    <property type="molecule type" value="Genomic_DNA"/>
</dbReference>
<protein>
    <submittedName>
        <fullName evidence="1">Uncharacterized protein</fullName>
    </submittedName>
</protein>
<comment type="caution">
    <text evidence="1">The sequence shown here is derived from an EMBL/GenBank/DDBJ whole genome shotgun (WGS) entry which is preliminary data.</text>
</comment>
<dbReference type="Proteomes" id="UP000006408">
    <property type="component" value="Unassembled WGS sequence"/>
</dbReference>
<evidence type="ECO:0000313" key="2">
    <source>
        <dbReference type="Proteomes" id="UP000006408"/>
    </source>
</evidence>
<keyword evidence="2" id="KW-1185">Reference proteome</keyword>
<evidence type="ECO:0000313" key="1">
    <source>
        <dbReference type="EMBL" id="EEP21993.1"/>
    </source>
</evidence>
<accession>C4FCT4</accession>
<proteinExistence type="predicted"/>
<name>C4FCT4_9BIFI</name>